<evidence type="ECO:0000256" key="7">
    <source>
        <dbReference type="ARBA" id="ARBA00023065"/>
    </source>
</evidence>
<dbReference type="InterPro" id="IPR018422">
    <property type="entry name" value="Cation/H_exchanger_CPA1"/>
</dbReference>
<keyword evidence="13" id="KW-1185">Reference proteome</keyword>
<evidence type="ECO:0000256" key="2">
    <source>
        <dbReference type="ARBA" id="ARBA00022448"/>
    </source>
</evidence>
<keyword evidence="3" id="KW-1003">Cell membrane</keyword>
<feature type="transmembrane region" description="Helical" evidence="10">
    <location>
        <begin position="227"/>
        <end position="252"/>
    </location>
</feature>
<comment type="subcellular location">
    <subcellularLocation>
        <location evidence="1">Cell membrane</location>
        <topology evidence="1">Multi-pass membrane protein</topology>
    </subcellularLocation>
</comment>
<feature type="transmembrane region" description="Helical" evidence="10">
    <location>
        <begin position="305"/>
        <end position="332"/>
    </location>
</feature>
<accession>A0A387BHN3</accession>
<dbReference type="KEGG" id="gry:D7I44_07185"/>
<dbReference type="RefSeq" id="WP_120788865.1">
    <property type="nucleotide sequence ID" value="NZ_CP032624.1"/>
</dbReference>
<feature type="transmembrane region" description="Helical" evidence="10">
    <location>
        <begin position="344"/>
        <end position="371"/>
    </location>
</feature>
<keyword evidence="5 10" id="KW-1133">Transmembrane helix</keyword>
<keyword evidence="8 10" id="KW-0472">Membrane</keyword>
<organism evidence="12 13">
    <name type="scientific">Gryllotalpicola protaetiae</name>
    <dbReference type="NCBI Taxonomy" id="2419771"/>
    <lineage>
        <taxon>Bacteria</taxon>
        <taxon>Bacillati</taxon>
        <taxon>Actinomycetota</taxon>
        <taxon>Actinomycetes</taxon>
        <taxon>Micrococcales</taxon>
        <taxon>Microbacteriaceae</taxon>
        <taxon>Gryllotalpicola</taxon>
    </lineage>
</organism>
<dbReference type="Proteomes" id="UP000275069">
    <property type="component" value="Chromosome"/>
</dbReference>
<dbReference type="GO" id="GO:0051453">
    <property type="term" value="P:regulation of intracellular pH"/>
    <property type="evidence" value="ECO:0007669"/>
    <property type="project" value="TreeGrafter"/>
</dbReference>
<reference evidence="12 13" key="1">
    <citation type="submission" date="2018-09" db="EMBL/GenBank/DDBJ databases">
        <title>Genome sequencing of strain 2DFW10M-5.</title>
        <authorList>
            <person name="Heo J."/>
            <person name="Kim S.-J."/>
            <person name="Kwon S.-W."/>
        </authorList>
    </citation>
    <scope>NUCLEOTIDE SEQUENCE [LARGE SCALE GENOMIC DNA]</scope>
    <source>
        <strain evidence="12 13">2DFW10M-5</strain>
    </source>
</reference>
<dbReference type="GO" id="GO:0015386">
    <property type="term" value="F:potassium:proton antiporter activity"/>
    <property type="evidence" value="ECO:0007669"/>
    <property type="project" value="TreeGrafter"/>
</dbReference>
<dbReference type="OrthoDB" id="57886at2"/>
<feature type="transmembrane region" description="Helical" evidence="10">
    <location>
        <begin position="186"/>
        <end position="207"/>
    </location>
</feature>
<evidence type="ECO:0000256" key="5">
    <source>
        <dbReference type="ARBA" id="ARBA00022989"/>
    </source>
</evidence>
<dbReference type="AlphaFoldDB" id="A0A387BHN3"/>
<dbReference type="EMBL" id="CP032624">
    <property type="protein sequence ID" value="AYG03333.1"/>
    <property type="molecule type" value="Genomic_DNA"/>
</dbReference>
<keyword evidence="4 10" id="KW-0812">Transmembrane</keyword>
<evidence type="ECO:0000313" key="12">
    <source>
        <dbReference type="EMBL" id="AYG03333.1"/>
    </source>
</evidence>
<dbReference type="Gene3D" id="6.10.140.1330">
    <property type="match status" value="1"/>
</dbReference>
<evidence type="ECO:0000259" key="11">
    <source>
        <dbReference type="Pfam" id="PF00999"/>
    </source>
</evidence>
<feature type="domain" description="Cation/H+ exchanger transmembrane" evidence="11">
    <location>
        <begin position="17"/>
        <end position="401"/>
    </location>
</feature>
<keyword evidence="7" id="KW-0406">Ion transport</keyword>
<evidence type="ECO:0000256" key="6">
    <source>
        <dbReference type="ARBA" id="ARBA00023053"/>
    </source>
</evidence>
<feature type="transmembrane region" description="Helical" evidence="10">
    <location>
        <begin position="33"/>
        <end position="53"/>
    </location>
</feature>
<dbReference type="PANTHER" id="PTHR10110">
    <property type="entry name" value="SODIUM/HYDROGEN EXCHANGER"/>
    <property type="match status" value="1"/>
</dbReference>
<dbReference type="GO" id="GO:0098719">
    <property type="term" value="P:sodium ion import across plasma membrane"/>
    <property type="evidence" value="ECO:0007669"/>
    <property type="project" value="TreeGrafter"/>
</dbReference>
<evidence type="ECO:0000256" key="3">
    <source>
        <dbReference type="ARBA" id="ARBA00022475"/>
    </source>
</evidence>
<feature type="transmembrane region" description="Helical" evidence="10">
    <location>
        <begin position="273"/>
        <end position="293"/>
    </location>
</feature>
<dbReference type="GO" id="GO:0005886">
    <property type="term" value="C:plasma membrane"/>
    <property type="evidence" value="ECO:0007669"/>
    <property type="project" value="UniProtKB-SubCell"/>
</dbReference>
<dbReference type="InterPro" id="IPR006153">
    <property type="entry name" value="Cation/H_exchanger_TM"/>
</dbReference>
<feature type="transmembrane region" description="Helical" evidence="10">
    <location>
        <begin position="377"/>
        <end position="395"/>
    </location>
</feature>
<dbReference type="GO" id="GO:0015385">
    <property type="term" value="F:sodium:proton antiporter activity"/>
    <property type="evidence" value="ECO:0007669"/>
    <property type="project" value="InterPro"/>
</dbReference>
<feature type="transmembrane region" description="Helical" evidence="10">
    <location>
        <begin position="59"/>
        <end position="76"/>
    </location>
</feature>
<keyword evidence="6" id="KW-0915">Sodium</keyword>
<evidence type="ECO:0000256" key="8">
    <source>
        <dbReference type="ARBA" id="ARBA00023136"/>
    </source>
</evidence>
<feature type="transmembrane region" description="Helical" evidence="10">
    <location>
        <begin position="6"/>
        <end position="26"/>
    </location>
</feature>
<evidence type="ECO:0000256" key="9">
    <source>
        <dbReference type="ARBA" id="ARBA00023201"/>
    </source>
</evidence>
<evidence type="ECO:0000313" key="13">
    <source>
        <dbReference type="Proteomes" id="UP000275069"/>
    </source>
</evidence>
<gene>
    <name evidence="12" type="ORF">D7I44_07185</name>
</gene>
<evidence type="ECO:0000256" key="10">
    <source>
        <dbReference type="SAM" id="Phobius"/>
    </source>
</evidence>
<evidence type="ECO:0000256" key="4">
    <source>
        <dbReference type="ARBA" id="ARBA00022692"/>
    </source>
</evidence>
<evidence type="ECO:0000256" key="1">
    <source>
        <dbReference type="ARBA" id="ARBA00004651"/>
    </source>
</evidence>
<keyword evidence="9" id="KW-0739">Sodium transport</keyword>
<dbReference type="Pfam" id="PF00999">
    <property type="entry name" value="Na_H_Exchanger"/>
    <property type="match status" value="1"/>
</dbReference>
<proteinExistence type="predicted"/>
<sequence length="526" mass="55266">MGSDAALVVLAIVTAVVLAVVVTVVARRSGWSAPLMLVALGAIIALFPGVPAFTIDPDIILYGVLPPLLFSAAMRASLIDLRTRRDPILLSSVGLVAFTVLAVGGVGWLLVPGISVAAAIAFGAVVAPTDQVAVEAVTRRAGMPRMLSTILDGENLLNDATALVALNSAIIAITATITPVQIGVSFVLEVVAGLAGGLVVGFVLGFVRGKLAAPVLDTSLSLVAPYAAFLLAQVAHGSGALAVVVAGLFLGYRAPSFQSAQARVAEELNWRTIQFIVENLVFLLIGLTLPHAVRAAVDSGIPAWQLVGIAFALLAAVLLSRLIWGVVVTPLFRYGPARMRRVGWPWVTVVPWTLSGVRGVVTLAAVFLLPASTPDRAILQLFAFVIVIGTLLLAIPIPRVLRAAGLVVTAFDQERIEAELLMAEAKSAGLELVRTCADENTDPRVLERLTADAEFVSASVDAGPTPTGDSLNIAYAELRIRLFEAERKAVLQARAEGRYQEAAVRKVMHVIDAEETAARVLRHGDS</sequence>
<name>A0A387BHN3_9MICO</name>
<feature type="transmembrane region" description="Helical" evidence="10">
    <location>
        <begin position="88"/>
        <end position="110"/>
    </location>
</feature>
<keyword evidence="2" id="KW-0813">Transport</keyword>
<dbReference type="PANTHER" id="PTHR10110:SF86">
    <property type="entry name" value="SODIUM_HYDROGEN EXCHANGER 7"/>
    <property type="match status" value="1"/>
</dbReference>
<protein>
    <submittedName>
        <fullName evidence="12">Na+/H+ antiporter</fullName>
    </submittedName>
</protein>